<dbReference type="PIRSF" id="PIRSF006076">
    <property type="entry name" value="OM_assembly_OMP85"/>
    <property type="match status" value="1"/>
</dbReference>
<evidence type="ECO:0000313" key="11">
    <source>
        <dbReference type="EMBL" id="QTD53561.1"/>
    </source>
</evidence>
<dbReference type="InterPro" id="IPR023707">
    <property type="entry name" value="OM_assembly_BamA"/>
</dbReference>
<feature type="signal peptide" evidence="8">
    <location>
        <begin position="1"/>
        <end position="28"/>
    </location>
</feature>
<dbReference type="GO" id="GO:0071709">
    <property type="term" value="P:membrane assembly"/>
    <property type="evidence" value="ECO:0007669"/>
    <property type="project" value="InterPro"/>
</dbReference>
<protein>
    <recommendedName>
        <fullName evidence="7">Outer membrane protein assembly factor BamA</fullName>
    </recommendedName>
</protein>
<evidence type="ECO:0000256" key="5">
    <source>
        <dbReference type="ARBA" id="ARBA00023136"/>
    </source>
</evidence>
<dbReference type="Gene3D" id="3.10.20.310">
    <property type="entry name" value="membrane protein fhac"/>
    <property type="match status" value="5"/>
</dbReference>
<comment type="subcellular location">
    <subcellularLocation>
        <location evidence="1">Membrane</location>
    </subcellularLocation>
</comment>
<keyword evidence="6" id="KW-0998">Cell outer membrane</keyword>
<dbReference type="AlphaFoldDB" id="A0A8A4TWJ6"/>
<keyword evidence="3 8" id="KW-0732">Signal</keyword>
<keyword evidence="4" id="KW-0677">Repeat</keyword>
<dbReference type="PANTHER" id="PTHR12815:SF47">
    <property type="entry name" value="TRANSLOCATION AND ASSEMBLY MODULE SUBUNIT TAMA"/>
    <property type="match status" value="1"/>
</dbReference>
<feature type="domain" description="POTRA" evidence="10">
    <location>
        <begin position="195"/>
        <end position="289"/>
    </location>
</feature>
<dbReference type="Pfam" id="PF07244">
    <property type="entry name" value="POTRA"/>
    <property type="match status" value="3"/>
</dbReference>
<evidence type="ECO:0000256" key="4">
    <source>
        <dbReference type="ARBA" id="ARBA00022737"/>
    </source>
</evidence>
<evidence type="ECO:0000259" key="9">
    <source>
        <dbReference type="Pfam" id="PF01103"/>
    </source>
</evidence>
<dbReference type="Proteomes" id="UP000663929">
    <property type="component" value="Chromosome"/>
</dbReference>
<dbReference type="RefSeq" id="WP_237383662.1">
    <property type="nucleotide sequence ID" value="NZ_CP071793.1"/>
</dbReference>
<accession>A0A8A4TWJ6</accession>
<organism evidence="11 12">
    <name type="scientific">Sulfidibacter corallicola</name>
    <dbReference type="NCBI Taxonomy" id="2818388"/>
    <lineage>
        <taxon>Bacteria</taxon>
        <taxon>Pseudomonadati</taxon>
        <taxon>Acidobacteriota</taxon>
        <taxon>Holophagae</taxon>
        <taxon>Acanthopleuribacterales</taxon>
        <taxon>Acanthopleuribacteraceae</taxon>
        <taxon>Sulfidibacter</taxon>
    </lineage>
</organism>
<dbReference type="PANTHER" id="PTHR12815">
    <property type="entry name" value="SORTING AND ASSEMBLY MACHINERY SAMM50 PROTEIN FAMILY MEMBER"/>
    <property type="match status" value="1"/>
</dbReference>
<dbReference type="Gene3D" id="2.40.160.50">
    <property type="entry name" value="membrane protein fhac: a member of the omp85/tpsb transporter family"/>
    <property type="match status" value="1"/>
</dbReference>
<evidence type="ECO:0000259" key="10">
    <source>
        <dbReference type="Pfam" id="PF07244"/>
    </source>
</evidence>
<sequence length="794" mass="90776">MPQLARDVMRGLFICLLAITLSAPFSSAQVETETKQTIEDIQVLGTTRVPKESVWFRISFKVGDALDPERVTSDLRVLWETGLFEDAGIAIEEGTSGGVILKYVLRELPLVTEVDYRGYRRMTKSSITDKIEEERLTIPEDSPLDYRKINAIRALIKQLMDDKGLRFGTVNYTLENIDAGSARVVFNIDEGSKVRIYDIEFTGNQLFNDKRLKRTMRKTKEHWMFSWLTSHDIYKAEAFGEDVEKLKKKYWKKGYKDIVIGDPVLEITDHTTERQREKNLKRAQRGKPAKEKKRLKLTIPVFEGSPYTLGSVAVKGNTVLPELYYTRTFPIGQDEIYDLSKINDWITDLEETHNNAGYVHYSIRQDVSVRDESKVDVVFEVQENEQTYIHRIKFAGNTTTRDKVLRREILLREGDVFRLNFFRNSLLRINQLGFFDVTRDEPDIKFLPDENKVNITIKGQESGVNELNFGLGFSEFRGTSGFLSFSTLNFLGKGEKLKVQAQLGSITDTFDVTFTEPWLFDKPRGLTTRIFNTRSNFSASGFDVESTGFQLGLSFRPTVFSTYSISYLFSEDRFPTVITPSFKPVDDLLTSSVTQSFVYNTTDHPFFPKKGRKLSLSVEVASWQAGGDNFFYKVSTGATQYLKAFKNSFIGLNVEAAVLETLEGQRPTRHQLFFSGGEESVRGYERQSLGPSITVDGQTFAERGDKLFQTNFEYIIPVSDQFRFVMFYDAGMVFGVDEEWFDTDLFRSVGVEMRFSLPVFQAPLRLIYAYKLDEDEAGLNQKGGEPSFSIGTTF</sequence>
<feature type="chain" id="PRO_5035263235" description="Outer membrane protein assembly factor BamA" evidence="8">
    <location>
        <begin position="29"/>
        <end position="794"/>
    </location>
</feature>
<evidence type="ECO:0000256" key="7">
    <source>
        <dbReference type="NCBIfam" id="TIGR03303"/>
    </source>
</evidence>
<keyword evidence="12" id="KW-1185">Reference proteome</keyword>
<name>A0A8A4TWJ6_SULCO</name>
<evidence type="ECO:0000256" key="6">
    <source>
        <dbReference type="ARBA" id="ARBA00023237"/>
    </source>
</evidence>
<evidence type="ECO:0000313" key="12">
    <source>
        <dbReference type="Proteomes" id="UP000663929"/>
    </source>
</evidence>
<dbReference type="KEGG" id="scor:J3U87_13985"/>
<dbReference type="InterPro" id="IPR010827">
    <property type="entry name" value="BamA/TamA_POTRA"/>
</dbReference>
<feature type="domain" description="Bacterial surface antigen (D15)" evidence="9">
    <location>
        <begin position="489"/>
        <end position="794"/>
    </location>
</feature>
<proteinExistence type="predicted"/>
<evidence type="ECO:0000256" key="8">
    <source>
        <dbReference type="SAM" id="SignalP"/>
    </source>
</evidence>
<dbReference type="GO" id="GO:0009279">
    <property type="term" value="C:cell outer membrane"/>
    <property type="evidence" value="ECO:0007669"/>
    <property type="project" value="UniProtKB-UniRule"/>
</dbReference>
<feature type="domain" description="POTRA" evidence="10">
    <location>
        <begin position="307"/>
        <end position="383"/>
    </location>
</feature>
<dbReference type="InterPro" id="IPR039910">
    <property type="entry name" value="D15-like"/>
</dbReference>
<dbReference type="NCBIfam" id="TIGR03303">
    <property type="entry name" value="OM_YaeT"/>
    <property type="match status" value="1"/>
</dbReference>
<gene>
    <name evidence="11" type="primary">bamA</name>
    <name evidence="11" type="ORF">J3U87_13985</name>
</gene>
<dbReference type="InterPro" id="IPR000184">
    <property type="entry name" value="Bac_surfAg_D15"/>
</dbReference>
<evidence type="ECO:0000256" key="1">
    <source>
        <dbReference type="ARBA" id="ARBA00004370"/>
    </source>
</evidence>
<keyword evidence="2" id="KW-0812">Transmembrane</keyword>
<evidence type="ECO:0000256" key="2">
    <source>
        <dbReference type="ARBA" id="ARBA00022692"/>
    </source>
</evidence>
<dbReference type="EMBL" id="CP071793">
    <property type="protein sequence ID" value="QTD53561.1"/>
    <property type="molecule type" value="Genomic_DNA"/>
</dbReference>
<feature type="domain" description="POTRA" evidence="10">
    <location>
        <begin position="388"/>
        <end position="458"/>
    </location>
</feature>
<reference evidence="11" key="1">
    <citation type="submission" date="2021-03" db="EMBL/GenBank/DDBJ databases">
        <title>Acanthopleuribacteraceae sp. M133.</title>
        <authorList>
            <person name="Wang G."/>
        </authorList>
    </citation>
    <scope>NUCLEOTIDE SEQUENCE</scope>
    <source>
        <strain evidence="11">M133</strain>
    </source>
</reference>
<keyword evidence="5" id="KW-0472">Membrane</keyword>
<evidence type="ECO:0000256" key="3">
    <source>
        <dbReference type="ARBA" id="ARBA00022729"/>
    </source>
</evidence>
<dbReference type="Pfam" id="PF01103">
    <property type="entry name" value="Omp85"/>
    <property type="match status" value="1"/>
</dbReference>